<protein>
    <submittedName>
        <fullName evidence="5">Glycosyltransferase family 2 protein</fullName>
    </submittedName>
</protein>
<keyword evidence="4" id="KW-0812">Transmembrane</keyword>
<dbReference type="AlphaFoldDB" id="A0A934MKV3"/>
<dbReference type="CDD" id="cd06438">
    <property type="entry name" value="EpsO_like"/>
    <property type="match status" value="1"/>
</dbReference>
<proteinExistence type="inferred from homology"/>
<dbReference type="PANTHER" id="PTHR43630:SF1">
    <property type="entry name" value="POLY-BETA-1,6-N-ACETYL-D-GLUCOSAMINE SYNTHASE"/>
    <property type="match status" value="1"/>
</dbReference>
<feature type="transmembrane region" description="Helical" evidence="4">
    <location>
        <begin position="6"/>
        <end position="28"/>
    </location>
</feature>
<dbReference type="SUPFAM" id="SSF53448">
    <property type="entry name" value="Nucleotide-diphospho-sugar transferases"/>
    <property type="match status" value="1"/>
</dbReference>
<evidence type="ECO:0000256" key="2">
    <source>
        <dbReference type="ARBA" id="ARBA00022676"/>
    </source>
</evidence>
<feature type="transmembrane region" description="Helical" evidence="4">
    <location>
        <begin position="363"/>
        <end position="386"/>
    </location>
</feature>
<evidence type="ECO:0000256" key="4">
    <source>
        <dbReference type="SAM" id="Phobius"/>
    </source>
</evidence>
<gene>
    <name evidence="5" type="ORF">JFN88_09205</name>
</gene>
<keyword evidence="4" id="KW-1133">Transmembrane helix</keyword>
<dbReference type="RefSeq" id="WP_199019038.1">
    <property type="nucleotide sequence ID" value="NZ_JAELUP010000027.1"/>
</dbReference>
<reference evidence="5" key="1">
    <citation type="submission" date="2020-12" db="EMBL/GenBank/DDBJ databases">
        <authorList>
            <person name="Huq M.A."/>
        </authorList>
    </citation>
    <scope>NUCLEOTIDE SEQUENCE</scope>
    <source>
        <strain evidence="5">MAHUQ-46</strain>
    </source>
</reference>
<dbReference type="Gene3D" id="3.90.550.10">
    <property type="entry name" value="Spore Coat Polysaccharide Biosynthesis Protein SpsA, Chain A"/>
    <property type="match status" value="1"/>
</dbReference>
<dbReference type="GO" id="GO:0016757">
    <property type="term" value="F:glycosyltransferase activity"/>
    <property type="evidence" value="ECO:0007669"/>
    <property type="project" value="UniProtKB-KW"/>
</dbReference>
<dbReference type="Proteomes" id="UP000640274">
    <property type="component" value="Unassembled WGS sequence"/>
</dbReference>
<sequence>MLNSVVISLQLFVALVGLYQVALSLFGWRRKKSLPSHPAQKSFAVLIAAHNEEQVVGALIENLLKMKYPRHLYDIFVICDNCTDRTAEIAGSYEGVHAYVRHNMNERGKGYAIQWMLGELWKLPKSYDAVVMFDADNLASTDFLQLMNDDLCNGTRVIQGYLDTKNPHDSWISASNGINYWFTNRMWQVSRAKVGFSNFLGGTGMCFETKLLKEIGWGATSLVEDLEFSIHCIMRDIYPRINYEARVFDEKPVTFKASARQRLRWTQGQFDVATKYFFPLLWQGIKQRKAAKIDAAFYVFNPYTFLLGVIVTAIMWFSKLAPGDGPFTSIYEFIPVWFMLPYLAYTVIQFPVVLLVEKAPKRVFYHLILFPVYLLSWLPITVYAFFTQRNRQWSHTEHTRVIRLEEVQSNQAGELTR</sequence>
<name>A0A934MKV3_9BACL</name>
<feature type="transmembrane region" description="Helical" evidence="4">
    <location>
        <begin position="295"/>
        <end position="317"/>
    </location>
</feature>
<organism evidence="5 6">
    <name type="scientific">Paenibacillus roseus</name>
    <dbReference type="NCBI Taxonomy" id="2798579"/>
    <lineage>
        <taxon>Bacteria</taxon>
        <taxon>Bacillati</taxon>
        <taxon>Bacillota</taxon>
        <taxon>Bacilli</taxon>
        <taxon>Bacillales</taxon>
        <taxon>Paenibacillaceae</taxon>
        <taxon>Paenibacillus</taxon>
    </lineage>
</organism>
<dbReference type="InterPro" id="IPR029044">
    <property type="entry name" value="Nucleotide-diphossugar_trans"/>
</dbReference>
<evidence type="ECO:0000313" key="6">
    <source>
        <dbReference type="Proteomes" id="UP000640274"/>
    </source>
</evidence>
<comment type="caution">
    <text evidence="5">The sequence shown here is derived from an EMBL/GenBank/DDBJ whole genome shotgun (WGS) entry which is preliminary data.</text>
</comment>
<evidence type="ECO:0000256" key="1">
    <source>
        <dbReference type="ARBA" id="ARBA00006739"/>
    </source>
</evidence>
<accession>A0A934MKV3</accession>
<keyword evidence="6" id="KW-1185">Reference proteome</keyword>
<evidence type="ECO:0000313" key="5">
    <source>
        <dbReference type="EMBL" id="MBJ6361480.1"/>
    </source>
</evidence>
<dbReference type="EMBL" id="JAELUP010000027">
    <property type="protein sequence ID" value="MBJ6361480.1"/>
    <property type="molecule type" value="Genomic_DNA"/>
</dbReference>
<dbReference type="PANTHER" id="PTHR43630">
    <property type="entry name" value="POLY-BETA-1,6-N-ACETYL-D-GLUCOSAMINE SYNTHASE"/>
    <property type="match status" value="1"/>
</dbReference>
<keyword evidence="3" id="KW-0808">Transferase</keyword>
<comment type="similarity">
    <text evidence="1">Belongs to the glycosyltransferase 2 family.</text>
</comment>
<feature type="transmembrane region" description="Helical" evidence="4">
    <location>
        <begin position="337"/>
        <end position="356"/>
    </location>
</feature>
<dbReference type="Pfam" id="PF13641">
    <property type="entry name" value="Glyco_tranf_2_3"/>
    <property type="match status" value="1"/>
</dbReference>
<evidence type="ECO:0000256" key="3">
    <source>
        <dbReference type="ARBA" id="ARBA00022679"/>
    </source>
</evidence>
<keyword evidence="4" id="KW-0472">Membrane</keyword>
<keyword evidence="2" id="KW-0328">Glycosyltransferase</keyword>